<evidence type="ECO:0000313" key="2">
    <source>
        <dbReference type="EMBL" id="KAJ8474538.1"/>
    </source>
</evidence>
<dbReference type="PANTHER" id="PTHR38248">
    <property type="entry name" value="FUNK1 6"/>
    <property type="match status" value="1"/>
</dbReference>
<dbReference type="SUPFAM" id="SSF56112">
    <property type="entry name" value="Protein kinase-like (PK-like)"/>
    <property type="match status" value="1"/>
</dbReference>
<dbReference type="AlphaFoldDB" id="A0AAD7X9F8"/>
<protein>
    <recommendedName>
        <fullName evidence="1">Fungal-type protein kinase domain-containing protein</fullName>
    </recommendedName>
</protein>
<comment type="caution">
    <text evidence="2">The sequence shown here is derived from an EMBL/GenBank/DDBJ whole genome shotgun (WGS) entry which is preliminary data.</text>
</comment>
<dbReference type="PANTHER" id="PTHR38248:SF2">
    <property type="entry name" value="FUNK1 11"/>
    <property type="match status" value="1"/>
</dbReference>
<sequence length="237" mass="27060">MNLLSSLPTEQFIRAHYYNWRNGVQHRAISLDNLICSSEDQDPVCAVLNDWDLGIDHAKDPNLTHTGFEVTVRTVPFMAIDLLTQEALDGEVAVLYRHDLEALIWVLIWAVCCYDNGKMVYTVPQGIYNWNVRDPLSCGDKKYAFLARCEPIQPASDNWGEGFKLAQHLLDYLAGKDADRMAKAAVTMPHEQEEEDDPEHVWYELWAHLKILKELVPCIADFMPKDLRKAGDTGDKQ</sequence>
<feature type="domain" description="Fungal-type protein kinase" evidence="1">
    <location>
        <begin position="12"/>
        <end position="110"/>
    </location>
</feature>
<name>A0AAD7X9F8_9APHY</name>
<evidence type="ECO:0000259" key="1">
    <source>
        <dbReference type="Pfam" id="PF17667"/>
    </source>
</evidence>
<dbReference type="EMBL" id="JAPEVG010000185">
    <property type="protein sequence ID" value="KAJ8474538.1"/>
    <property type="molecule type" value="Genomic_DNA"/>
</dbReference>
<organism evidence="2 3">
    <name type="scientific">Trametes cubensis</name>
    <dbReference type="NCBI Taxonomy" id="1111947"/>
    <lineage>
        <taxon>Eukaryota</taxon>
        <taxon>Fungi</taxon>
        <taxon>Dikarya</taxon>
        <taxon>Basidiomycota</taxon>
        <taxon>Agaricomycotina</taxon>
        <taxon>Agaricomycetes</taxon>
        <taxon>Polyporales</taxon>
        <taxon>Polyporaceae</taxon>
        <taxon>Trametes</taxon>
    </lineage>
</organism>
<dbReference type="InterPro" id="IPR011009">
    <property type="entry name" value="Kinase-like_dom_sf"/>
</dbReference>
<evidence type="ECO:0000313" key="3">
    <source>
        <dbReference type="Proteomes" id="UP001215151"/>
    </source>
</evidence>
<proteinExistence type="predicted"/>
<dbReference type="Proteomes" id="UP001215151">
    <property type="component" value="Unassembled WGS sequence"/>
</dbReference>
<accession>A0AAD7X9F8</accession>
<dbReference type="InterPro" id="IPR040976">
    <property type="entry name" value="Pkinase_fungal"/>
</dbReference>
<keyword evidence="3" id="KW-1185">Reference proteome</keyword>
<gene>
    <name evidence="2" type="ORF">ONZ51_g7141</name>
</gene>
<dbReference type="Pfam" id="PF17667">
    <property type="entry name" value="Pkinase_fungal"/>
    <property type="match status" value="1"/>
</dbReference>
<reference evidence="2" key="1">
    <citation type="submission" date="2022-11" db="EMBL/GenBank/DDBJ databases">
        <title>Genome Sequence of Cubamyces cubensis.</title>
        <authorList>
            <person name="Buettner E."/>
        </authorList>
    </citation>
    <scope>NUCLEOTIDE SEQUENCE</scope>
    <source>
        <strain evidence="2">MPL-01</strain>
    </source>
</reference>